<evidence type="ECO:0000313" key="2">
    <source>
        <dbReference type="Proteomes" id="UP000186817"/>
    </source>
</evidence>
<name>A0A1Q9EQV3_SYMMI</name>
<dbReference type="OrthoDB" id="448410at2759"/>
<accession>A0A1Q9EQV3</accession>
<evidence type="ECO:0000313" key="1">
    <source>
        <dbReference type="EMBL" id="OLQ09757.1"/>
    </source>
</evidence>
<protein>
    <submittedName>
        <fullName evidence="1">Uncharacterized protein</fullName>
    </submittedName>
</protein>
<reference evidence="1 2" key="1">
    <citation type="submission" date="2016-02" db="EMBL/GenBank/DDBJ databases">
        <title>Genome analysis of coral dinoflagellate symbionts highlights evolutionary adaptations to a symbiotic lifestyle.</title>
        <authorList>
            <person name="Aranda M."/>
            <person name="Li Y."/>
            <person name="Liew Y.J."/>
            <person name="Baumgarten S."/>
            <person name="Simakov O."/>
            <person name="Wilson M."/>
            <person name="Piel J."/>
            <person name="Ashoor H."/>
            <person name="Bougouffa S."/>
            <person name="Bajic V.B."/>
            <person name="Ryu T."/>
            <person name="Ravasi T."/>
            <person name="Bayer T."/>
            <person name="Micklem G."/>
            <person name="Kim H."/>
            <person name="Bhak J."/>
            <person name="Lajeunesse T.C."/>
            <person name="Voolstra C.R."/>
        </authorList>
    </citation>
    <scope>NUCLEOTIDE SEQUENCE [LARGE SCALE GENOMIC DNA]</scope>
    <source>
        <strain evidence="1 2">CCMP2467</strain>
    </source>
</reference>
<dbReference type="AlphaFoldDB" id="A0A1Q9EQV3"/>
<dbReference type="CDD" id="cd18773">
    <property type="entry name" value="PDC1_HK_sensor"/>
    <property type="match status" value="1"/>
</dbReference>
<comment type="caution">
    <text evidence="1">The sequence shown here is derived from an EMBL/GenBank/DDBJ whole genome shotgun (WGS) entry which is preliminary data.</text>
</comment>
<dbReference type="Proteomes" id="UP000186817">
    <property type="component" value="Unassembled WGS sequence"/>
</dbReference>
<keyword evidence="2" id="KW-1185">Reference proteome</keyword>
<organism evidence="1 2">
    <name type="scientific">Symbiodinium microadriaticum</name>
    <name type="common">Dinoflagellate</name>
    <name type="synonym">Zooxanthella microadriatica</name>
    <dbReference type="NCBI Taxonomy" id="2951"/>
    <lineage>
        <taxon>Eukaryota</taxon>
        <taxon>Sar</taxon>
        <taxon>Alveolata</taxon>
        <taxon>Dinophyceae</taxon>
        <taxon>Suessiales</taxon>
        <taxon>Symbiodiniaceae</taxon>
        <taxon>Symbiodinium</taxon>
    </lineage>
</organism>
<proteinExistence type="predicted"/>
<dbReference type="EMBL" id="LSRX01000091">
    <property type="protein sequence ID" value="OLQ09757.1"/>
    <property type="molecule type" value="Genomic_DNA"/>
</dbReference>
<sequence>MKAQELLERIVRIKAVVSTRAVSGSLKAVFKRYWQQYHSQGLSVHDDFHEQAWDGVLQPTGYCRVHGNGGYAWSLGLNEAEGQWQCAKKRSRNSAQKSAAMFISEGRYFEIGGKFAGIVVLESAVRNSSSYYDIFMFDLNGDLIYSVFKETDYATNFLIDGDGPWKDSGLGEDNITYIDWKPYGPSAGALAAFLSTGLRDEDGELIGVYSIQLPPSYERSIEQIEPACSFEALTASFEGSINAGYSPVSFMSLIYRHLELGYPAGDLGTQVESPYFEIAAHAVDGACALAYSVQHLLQQGYTVEQVQRPSTEVYAPRLRG</sequence>
<gene>
    <name evidence="1" type="ORF">AK812_SmicGene6600</name>
</gene>